<feature type="region of interest" description="Disordered" evidence="1">
    <location>
        <begin position="1"/>
        <end position="20"/>
    </location>
</feature>
<dbReference type="OrthoDB" id="9950135at2759"/>
<dbReference type="Proteomes" id="UP000269221">
    <property type="component" value="Unassembled WGS sequence"/>
</dbReference>
<accession>A0A3M0L8J0</accession>
<gene>
    <name evidence="3" type="ORF">DUI87_02587</name>
</gene>
<dbReference type="InterPro" id="IPR036397">
    <property type="entry name" value="RNaseH_sf"/>
</dbReference>
<dbReference type="AlphaFoldDB" id="A0A3M0L8J0"/>
<dbReference type="EMBL" id="QRBI01000093">
    <property type="protein sequence ID" value="RMC21718.1"/>
    <property type="molecule type" value="Genomic_DNA"/>
</dbReference>
<evidence type="ECO:0000259" key="2">
    <source>
        <dbReference type="PROSITE" id="PS50879"/>
    </source>
</evidence>
<keyword evidence="4" id="KW-1185">Reference proteome</keyword>
<name>A0A3M0L8J0_HIRRU</name>
<evidence type="ECO:0000256" key="1">
    <source>
        <dbReference type="SAM" id="MobiDB-lite"/>
    </source>
</evidence>
<sequence length="232" mass="25877">MESRQAHASSPPKRGEQQAQLDVTCLSLAKGRRRKGPTYRKFTGFYMMENLFVKVRHVDAHVPKSQATKEHQKKQKVDQAAKNQMAQVDLDWQHKEVAALLIQDKCGEIPTEVENAVNPVVWAGDIPGRSKWAEPVSIALKPGATLDGSSFIRNGQRVTVYAVTTQDKVIKAKALPRDVSSQKGELIALMRALDLSERKKVNIWTDSEYAFSVVHAHGAIWKERGLLNAQGN</sequence>
<evidence type="ECO:0000313" key="4">
    <source>
        <dbReference type="Proteomes" id="UP000269221"/>
    </source>
</evidence>
<evidence type="ECO:0000313" key="3">
    <source>
        <dbReference type="EMBL" id="RMC21718.1"/>
    </source>
</evidence>
<comment type="caution">
    <text evidence="3">The sequence shown here is derived from an EMBL/GenBank/DDBJ whole genome shotgun (WGS) entry which is preliminary data.</text>
</comment>
<dbReference type="SUPFAM" id="SSF53098">
    <property type="entry name" value="Ribonuclease H-like"/>
    <property type="match status" value="1"/>
</dbReference>
<dbReference type="GO" id="GO:0004523">
    <property type="term" value="F:RNA-DNA hybrid ribonuclease activity"/>
    <property type="evidence" value="ECO:0007669"/>
    <property type="project" value="InterPro"/>
</dbReference>
<dbReference type="PROSITE" id="PS50879">
    <property type="entry name" value="RNASE_H_1"/>
    <property type="match status" value="1"/>
</dbReference>
<organism evidence="3 4">
    <name type="scientific">Hirundo rustica rustica</name>
    <dbReference type="NCBI Taxonomy" id="333673"/>
    <lineage>
        <taxon>Eukaryota</taxon>
        <taxon>Metazoa</taxon>
        <taxon>Chordata</taxon>
        <taxon>Craniata</taxon>
        <taxon>Vertebrata</taxon>
        <taxon>Euteleostomi</taxon>
        <taxon>Archelosauria</taxon>
        <taxon>Archosauria</taxon>
        <taxon>Dinosauria</taxon>
        <taxon>Saurischia</taxon>
        <taxon>Theropoda</taxon>
        <taxon>Coelurosauria</taxon>
        <taxon>Aves</taxon>
        <taxon>Neognathae</taxon>
        <taxon>Neoaves</taxon>
        <taxon>Telluraves</taxon>
        <taxon>Australaves</taxon>
        <taxon>Passeriformes</taxon>
        <taxon>Sylvioidea</taxon>
        <taxon>Hirundinidae</taxon>
        <taxon>Hirundo</taxon>
    </lineage>
</organism>
<reference evidence="3 4" key="1">
    <citation type="submission" date="2018-07" db="EMBL/GenBank/DDBJ databases">
        <title>A high quality draft genome assembly of the barn swallow (H. rustica rustica).</title>
        <authorList>
            <person name="Formenti G."/>
            <person name="Chiara M."/>
            <person name="Poveda L."/>
            <person name="Francoijs K.-J."/>
            <person name="Bonisoli-Alquati A."/>
            <person name="Canova L."/>
            <person name="Gianfranceschi L."/>
            <person name="Horner D.S."/>
            <person name="Saino N."/>
        </authorList>
    </citation>
    <scope>NUCLEOTIDE SEQUENCE [LARGE SCALE GENOMIC DNA]</scope>
    <source>
        <strain evidence="3">Chelidonia</strain>
        <tissue evidence="3">Blood</tissue>
    </source>
</reference>
<feature type="domain" description="RNase H type-1" evidence="2">
    <location>
        <begin position="138"/>
        <end position="232"/>
    </location>
</feature>
<dbReference type="InterPro" id="IPR012337">
    <property type="entry name" value="RNaseH-like_sf"/>
</dbReference>
<proteinExistence type="predicted"/>
<dbReference type="Gene3D" id="3.30.420.10">
    <property type="entry name" value="Ribonuclease H-like superfamily/Ribonuclease H"/>
    <property type="match status" value="1"/>
</dbReference>
<dbReference type="InterPro" id="IPR002156">
    <property type="entry name" value="RNaseH_domain"/>
</dbReference>
<dbReference type="STRING" id="333673.A0A3M0L8J0"/>
<dbReference type="Pfam" id="PF00075">
    <property type="entry name" value="RNase_H"/>
    <property type="match status" value="1"/>
</dbReference>
<dbReference type="GO" id="GO:0003676">
    <property type="term" value="F:nucleic acid binding"/>
    <property type="evidence" value="ECO:0007669"/>
    <property type="project" value="InterPro"/>
</dbReference>
<protein>
    <recommendedName>
        <fullName evidence="2">RNase H type-1 domain-containing protein</fullName>
    </recommendedName>
</protein>